<keyword evidence="2" id="KW-1185">Reference proteome</keyword>
<evidence type="ECO:0000313" key="1">
    <source>
        <dbReference type="EMBL" id="CAG8449964.1"/>
    </source>
</evidence>
<proteinExistence type="predicted"/>
<protein>
    <submittedName>
        <fullName evidence="1">9700_t:CDS:1</fullName>
    </submittedName>
</protein>
<dbReference type="Proteomes" id="UP000789860">
    <property type="component" value="Unassembled WGS sequence"/>
</dbReference>
<gene>
    <name evidence="1" type="ORF">SCALOS_LOCUS1137</name>
</gene>
<organism evidence="1 2">
    <name type="scientific">Scutellospora calospora</name>
    <dbReference type="NCBI Taxonomy" id="85575"/>
    <lineage>
        <taxon>Eukaryota</taxon>
        <taxon>Fungi</taxon>
        <taxon>Fungi incertae sedis</taxon>
        <taxon>Mucoromycota</taxon>
        <taxon>Glomeromycotina</taxon>
        <taxon>Glomeromycetes</taxon>
        <taxon>Diversisporales</taxon>
        <taxon>Gigasporaceae</taxon>
        <taxon>Scutellospora</taxon>
    </lineage>
</organism>
<reference evidence="1" key="1">
    <citation type="submission" date="2021-06" db="EMBL/GenBank/DDBJ databases">
        <authorList>
            <person name="Kallberg Y."/>
            <person name="Tangrot J."/>
            <person name="Rosling A."/>
        </authorList>
    </citation>
    <scope>NUCLEOTIDE SEQUENCE</scope>
    <source>
        <strain evidence="1">AU212A</strain>
    </source>
</reference>
<sequence length="84" mass="10189">MHHVTSNNWNIESGDTFDEFTYEDEDLNKAEEYYTLELSEEDFNIYDNLWKDEVSSAIYLTIVEELPTQEREKETLTEKRNWKD</sequence>
<accession>A0ACA9K3T9</accession>
<evidence type="ECO:0000313" key="2">
    <source>
        <dbReference type="Proteomes" id="UP000789860"/>
    </source>
</evidence>
<comment type="caution">
    <text evidence="1">The sequence shown here is derived from an EMBL/GenBank/DDBJ whole genome shotgun (WGS) entry which is preliminary data.</text>
</comment>
<name>A0ACA9K3T9_9GLOM</name>
<dbReference type="EMBL" id="CAJVPM010000707">
    <property type="protein sequence ID" value="CAG8449964.1"/>
    <property type="molecule type" value="Genomic_DNA"/>
</dbReference>